<evidence type="ECO:0000256" key="5">
    <source>
        <dbReference type="ARBA" id="ARBA00023239"/>
    </source>
</evidence>
<dbReference type="Gene3D" id="3.30.1490.480">
    <property type="entry name" value="Endolytic murein transglycosylase"/>
    <property type="match status" value="1"/>
</dbReference>
<dbReference type="PANTHER" id="PTHR30518:SF2">
    <property type="entry name" value="ENDOLYTIC MUREIN TRANSGLYCOSYLASE"/>
    <property type="match status" value="1"/>
</dbReference>
<evidence type="ECO:0000256" key="2">
    <source>
        <dbReference type="ARBA" id="ARBA00022692"/>
    </source>
</evidence>
<name>A0ABW8NGQ8_9GAMM</name>
<protein>
    <recommendedName>
        <fullName evidence="7">Endolytic murein transglycosylase</fullName>
        <ecNumber evidence="7">4.2.2.29</ecNumber>
    </recommendedName>
    <alternativeName>
        <fullName evidence="7">Peptidoglycan lytic transglycosylase</fullName>
    </alternativeName>
    <alternativeName>
        <fullName evidence="7">Peptidoglycan polymerization terminase</fullName>
    </alternativeName>
</protein>
<dbReference type="Gene3D" id="3.30.160.60">
    <property type="entry name" value="Classic Zinc Finger"/>
    <property type="match status" value="1"/>
</dbReference>
<comment type="catalytic activity">
    <reaction evidence="7">
        <text>a peptidoglycan chain = a peptidoglycan chain with N-acetyl-1,6-anhydromuramyl-[peptide] at the reducing end + a peptidoglycan chain with N-acetylglucosamine at the non-reducing end.</text>
        <dbReference type="EC" id="4.2.2.29"/>
    </reaction>
</comment>
<comment type="caution">
    <text evidence="9">The sequence shown here is derived from an EMBL/GenBank/DDBJ whole genome shotgun (WGS) entry which is preliminary data.</text>
</comment>
<keyword evidence="1 7" id="KW-1003">Cell membrane</keyword>
<feature type="region of interest" description="Disordered" evidence="8">
    <location>
        <begin position="327"/>
        <end position="351"/>
    </location>
</feature>
<evidence type="ECO:0000256" key="3">
    <source>
        <dbReference type="ARBA" id="ARBA00022989"/>
    </source>
</evidence>
<reference evidence="9 10" key="1">
    <citation type="submission" date="2024-03" db="EMBL/GenBank/DDBJ databases">
        <title>High-quality draft genome sequence of Oceanobacter sp. wDCs-4.</title>
        <authorList>
            <person name="Dong C."/>
        </authorList>
    </citation>
    <scope>NUCLEOTIDE SEQUENCE [LARGE SCALE GENOMIC DNA]</scope>
    <source>
        <strain evidence="10">wDCs-4</strain>
    </source>
</reference>
<evidence type="ECO:0000256" key="1">
    <source>
        <dbReference type="ARBA" id="ARBA00022475"/>
    </source>
</evidence>
<organism evidence="9 10">
    <name type="scientific">Oceanobacter antarcticus</name>
    <dbReference type="NCBI Taxonomy" id="3133425"/>
    <lineage>
        <taxon>Bacteria</taxon>
        <taxon>Pseudomonadati</taxon>
        <taxon>Pseudomonadota</taxon>
        <taxon>Gammaproteobacteria</taxon>
        <taxon>Oceanospirillales</taxon>
        <taxon>Oceanospirillaceae</taxon>
        <taxon>Oceanobacter</taxon>
    </lineage>
</organism>
<keyword evidence="4 7" id="KW-0472">Membrane</keyword>
<keyword evidence="6 7" id="KW-0961">Cell wall biogenesis/degradation</keyword>
<dbReference type="RefSeq" id="WP_416205410.1">
    <property type="nucleotide sequence ID" value="NZ_JBBKTX010000006.1"/>
</dbReference>
<sequence>MKKLLALIATLPVLLLALGLAIWTLPASNDSAVRIQINPGDTLTGKARQWEADGWLPSALLLRIQARLLKKQHLRAGEYDVPPQLTGPELLAWLETAEAVTYRVRLIEGTRLAEALNNIASAQQLKQDIQPLNPEQVGRLLGIDGNPEGWLYPDTYVYPSGALASSVIIQAYQRMQSQLQDAWRQRAKDLPYSTPYQALVMASIVEKETAVAAERPQIAGVFVRRLQQGMRLETDPTVIYGLGDDFAGNLRKRHLLDRSNPYNTYRNRGLPPTPIALAGRQALEAALHPADGESLFFVARGDGSHVFSATFEQHNKAVLQYQIRNRKADYRSTPEPVPSSPPELPAAGAQP</sequence>
<evidence type="ECO:0000256" key="7">
    <source>
        <dbReference type="HAMAP-Rule" id="MF_02065"/>
    </source>
</evidence>
<accession>A0ABW8NGQ8</accession>
<evidence type="ECO:0000256" key="6">
    <source>
        <dbReference type="ARBA" id="ARBA00023316"/>
    </source>
</evidence>
<keyword evidence="2 7" id="KW-0812">Transmembrane</keyword>
<dbReference type="InterPro" id="IPR003770">
    <property type="entry name" value="MLTG-like"/>
</dbReference>
<evidence type="ECO:0000256" key="8">
    <source>
        <dbReference type="SAM" id="MobiDB-lite"/>
    </source>
</evidence>
<dbReference type="EC" id="4.2.2.29" evidence="7"/>
<keyword evidence="7" id="KW-0997">Cell inner membrane</keyword>
<comment type="similarity">
    <text evidence="7">Belongs to the transglycosylase MltG family.</text>
</comment>
<keyword evidence="5 7" id="KW-0456">Lyase</keyword>
<proteinExistence type="inferred from homology"/>
<dbReference type="HAMAP" id="MF_02065">
    <property type="entry name" value="MltG"/>
    <property type="match status" value="1"/>
</dbReference>
<evidence type="ECO:0000313" key="9">
    <source>
        <dbReference type="EMBL" id="MFK4752077.1"/>
    </source>
</evidence>
<dbReference type="CDD" id="cd08010">
    <property type="entry name" value="MltG_like"/>
    <property type="match status" value="1"/>
</dbReference>
<keyword evidence="10" id="KW-1185">Reference proteome</keyword>
<feature type="site" description="Important for catalytic activity" evidence="7">
    <location>
        <position position="208"/>
    </location>
</feature>
<keyword evidence="3 7" id="KW-1133">Transmembrane helix</keyword>
<evidence type="ECO:0000256" key="4">
    <source>
        <dbReference type="ARBA" id="ARBA00023136"/>
    </source>
</evidence>
<gene>
    <name evidence="7 9" type="primary">mltG</name>
    <name evidence="9" type="ORF">WG929_06620</name>
</gene>
<dbReference type="Pfam" id="PF02618">
    <property type="entry name" value="YceG"/>
    <property type="match status" value="1"/>
</dbReference>
<evidence type="ECO:0000313" key="10">
    <source>
        <dbReference type="Proteomes" id="UP001620597"/>
    </source>
</evidence>
<feature type="compositionally biased region" description="Pro residues" evidence="8">
    <location>
        <begin position="335"/>
        <end position="344"/>
    </location>
</feature>
<dbReference type="PANTHER" id="PTHR30518">
    <property type="entry name" value="ENDOLYTIC MUREIN TRANSGLYCOSYLASE"/>
    <property type="match status" value="1"/>
</dbReference>
<comment type="function">
    <text evidence="7">Functions as a peptidoglycan terminase that cleaves nascent peptidoglycan strands endolytically to terminate their elongation.</text>
</comment>
<dbReference type="Proteomes" id="UP001620597">
    <property type="component" value="Unassembled WGS sequence"/>
</dbReference>
<dbReference type="EMBL" id="JBBKTX010000006">
    <property type="protein sequence ID" value="MFK4752077.1"/>
    <property type="molecule type" value="Genomic_DNA"/>
</dbReference>
<dbReference type="NCBIfam" id="TIGR00247">
    <property type="entry name" value="endolytic transglycosylase MltG"/>
    <property type="match status" value="1"/>
</dbReference>